<sequence>MPELAGAPAISWNPIDRQGGDSGVPATATTGGGGGGVPATENEARQQRAGDSDKRRQRRLGFKAHWRRGVVEMKML</sequence>
<evidence type="ECO:0000256" key="1">
    <source>
        <dbReference type="SAM" id="MobiDB-lite"/>
    </source>
</evidence>
<reference evidence="4" key="4">
    <citation type="journal article" date="2008" name="Nucleic Acids Res.">
        <title>The rice annotation project database (RAP-DB): 2008 update.</title>
        <authorList>
            <consortium name="The rice annotation project (RAP)"/>
        </authorList>
    </citation>
    <scope>GENOME REANNOTATION</scope>
    <source>
        <strain evidence="4">cv. Nipponbare</strain>
    </source>
</reference>
<evidence type="ECO:0000313" key="4">
    <source>
        <dbReference type="Proteomes" id="UP000000763"/>
    </source>
</evidence>
<reference evidence="2" key="1">
    <citation type="submission" date="2001-08" db="EMBL/GenBank/DDBJ databases">
        <title>Oryza sativa nipponbare(GA3) genomic DNA, chromosome 2, BAC clone:OJ1079_F11.</title>
        <authorList>
            <person name="Sasaki T."/>
            <person name="Matsumoto T."/>
            <person name="Yamamoto K."/>
        </authorList>
    </citation>
    <scope>NUCLEOTIDE SEQUENCE</scope>
</reference>
<feature type="compositionally biased region" description="Basic and acidic residues" evidence="1">
    <location>
        <begin position="42"/>
        <end position="54"/>
    </location>
</feature>
<organism evidence="3 4">
    <name type="scientific">Oryza sativa subsp. japonica</name>
    <name type="common">Rice</name>
    <dbReference type="NCBI Taxonomy" id="39947"/>
    <lineage>
        <taxon>Eukaryota</taxon>
        <taxon>Viridiplantae</taxon>
        <taxon>Streptophyta</taxon>
        <taxon>Embryophyta</taxon>
        <taxon>Tracheophyta</taxon>
        <taxon>Spermatophyta</taxon>
        <taxon>Magnoliopsida</taxon>
        <taxon>Liliopsida</taxon>
        <taxon>Poales</taxon>
        <taxon>Poaceae</taxon>
        <taxon>BOP clade</taxon>
        <taxon>Oryzoideae</taxon>
        <taxon>Oryzeae</taxon>
        <taxon>Oryzinae</taxon>
        <taxon>Oryza</taxon>
        <taxon>Oryza sativa</taxon>
    </lineage>
</organism>
<dbReference type="EMBL" id="AP004125">
    <property type="protein sequence ID" value="BAD16940.1"/>
    <property type="molecule type" value="Genomic_DNA"/>
</dbReference>
<reference evidence="3" key="2">
    <citation type="submission" date="2001-08" db="EMBL/GenBank/DDBJ databases">
        <title>Oryza sativa nipponbare(GA3) genomic DNA, chromosome 2, BAC clone:OJ1767_D02.</title>
        <authorList>
            <person name="Sasaki T."/>
            <person name="Matsumoto T."/>
            <person name="Yamamoto K."/>
        </authorList>
    </citation>
    <scope>NUCLEOTIDE SEQUENCE</scope>
</reference>
<evidence type="ECO:0000313" key="2">
    <source>
        <dbReference type="EMBL" id="BAD16905.1"/>
    </source>
</evidence>
<reference evidence="4" key="3">
    <citation type="journal article" date="2005" name="Nature">
        <title>The map-based sequence of the rice genome.</title>
        <authorList>
            <consortium name="International rice genome sequencing project (IRGSP)"/>
            <person name="Matsumoto T."/>
            <person name="Wu J."/>
            <person name="Kanamori H."/>
            <person name="Katayose Y."/>
            <person name="Fujisawa M."/>
            <person name="Namiki N."/>
            <person name="Mizuno H."/>
            <person name="Yamamoto K."/>
            <person name="Antonio B.A."/>
            <person name="Baba T."/>
            <person name="Sakata K."/>
            <person name="Nagamura Y."/>
            <person name="Aoki H."/>
            <person name="Arikawa K."/>
            <person name="Arita K."/>
            <person name="Bito T."/>
            <person name="Chiden Y."/>
            <person name="Fujitsuka N."/>
            <person name="Fukunaka R."/>
            <person name="Hamada M."/>
            <person name="Harada C."/>
            <person name="Hayashi A."/>
            <person name="Hijishita S."/>
            <person name="Honda M."/>
            <person name="Hosokawa S."/>
            <person name="Ichikawa Y."/>
            <person name="Idonuma A."/>
            <person name="Iijima M."/>
            <person name="Ikeda M."/>
            <person name="Ikeno M."/>
            <person name="Ito K."/>
            <person name="Ito S."/>
            <person name="Ito T."/>
            <person name="Ito Y."/>
            <person name="Ito Y."/>
            <person name="Iwabuchi A."/>
            <person name="Kamiya K."/>
            <person name="Karasawa W."/>
            <person name="Kurita K."/>
            <person name="Katagiri S."/>
            <person name="Kikuta A."/>
            <person name="Kobayashi H."/>
            <person name="Kobayashi N."/>
            <person name="Machita K."/>
            <person name="Maehara T."/>
            <person name="Masukawa M."/>
            <person name="Mizubayashi T."/>
            <person name="Mukai Y."/>
            <person name="Nagasaki H."/>
            <person name="Nagata Y."/>
            <person name="Naito S."/>
            <person name="Nakashima M."/>
            <person name="Nakama Y."/>
            <person name="Nakamichi Y."/>
            <person name="Nakamura M."/>
            <person name="Meguro A."/>
            <person name="Negishi M."/>
            <person name="Ohta I."/>
            <person name="Ohta T."/>
            <person name="Okamoto M."/>
            <person name="Ono N."/>
            <person name="Saji S."/>
            <person name="Sakaguchi M."/>
            <person name="Sakai K."/>
            <person name="Shibata M."/>
            <person name="Shimokawa T."/>
            <person name="Song J."/>
            <person name="Takazaki Y."/>
            <person name="Terasawa K."/>
            <person name="Tsugane M."/>
            <person name="Tsuji K."/>
            <person name="Ueda S."/>
            <person name="Waki K."/>
            <person name="Yamagata H."/>
            <person name="Yamamoto M."/>
            <person name="Yamamoto S."/>
            <person name="Yamane H."/>
            <person name="Yoshiki S."/>
            <person name="Yoshihara R."/>
            <person name="Yukawa K."/>
            <person name="Zhong H."/>
            <person name="Yano M."/>
            <person name="Yuan Q."/>
            <person name="Ouyang S."/>
            <person name="Liu J."/>
            <person name="Jones K.M."/>
            <person name="Gansberger K."/>
            <person name="Moffat K."/>
            <person name="Hill J."/>
            <person name="Bera J."/>
            <person name="Fadrosh D."/>
            <person name="Jin S."/>
            <person name="Johri S."/>
            <person name="Kim M."/>
            <person name="Overton L."/>
            <person name="Reardon M."/>
            <person name="Tsitrin T."/>
            <person name="Vuong H."/>
            <person name="Weaver B."/>
            <person name="Ciecko A."/>
            <person name="Tallon L."/>
            <person name="Jackson J."/>
            <person name="Pai G."/>
            <person name="Aken S.V."/>
            <person name="Utterback T."/>
            <person name="Reidmuller S."/>
            <person name="Feldblyum T."/>
            <person name="Hsiao J."/>
            <person name="Zismann V."/>
            <person name="Iobst S."/>
            <person name="de Vazeille A.R."/>
            <person name="Buell C.R."/>
            <person name="Ying K."/>
            <person name="Li Y."/>
            <person name="Lu T."/>
            <person name="Huang Y."/>
            <person name="Zhao Q."/>
            <person name="Feng Q."/>
            <person name="Zhang L."/>
            <person name="Zhu J."/>
            <person name="Weng Q."/>
            <person name="Mu J."/>
            <person name="Lu Y."/>
            <person name="Fan D."/>
            <person name="Liu Y."/>
            <person name="Guan J."/>
            <person name="Zhang Y."/>
            <person name="Yu S."/>
            <person name="Liu X."/>
            <person name="Zhang Y."/>
            <person name="Hong G."/>
            <person name="Han B."/>
            <person name="Choisne N."/>
            <person name="Demange N."/>
            <person name="Orjeda G."/>
            <person name="Samain S."/>
            <person name="Cattolico L."/>
            <person name="Pelletier E."/>
            <person name="Couloux A."/>
            <person name="Segurens B."/>
            <person name="Wincker P."/>
            <person name="D'Hont A."/>
            <person name="Scarpelli C."/>
            <person name="Weissenbach J."/>
            <person name="Salanoubat M."/>
            <person name="Quetier F."/>
            <person name="Yu Y."/>
            <person name="Kim H.R."/>
            <person name="Rambo T."/>
            <person name="Currie J."/>
            <person name="Collura K."/>
            <person name="Luo M."/>
            <person name="Yang T."/>
            <person name="Ammiraju J.S.S."/>
            <person name="Engler F."/>
            <person name="Soderlund C."/>
            <person name="Wing R.A."/>
            <person name="Palmer L.E."/>
            <person name="de la Bastide M."/>
            <person name="Spiegel L."/>
            <person name="Nascimento L."/>
            <person name="Zutavern T."/>
            <person name="O'Shaughnessy A."/>
            <person name="Dike S."/>
            <person name="Dedhia N."/>
            <person name="Preston R."/>
            <person name="Balija V."/>
            <person name="McCombie W.R."/>
            <person name="Chow T."/>
            <person name="Chen H."/>
            <person name="Chung M."/>
            <person name="Chen C."/>
            <person name="Shaw J."/>
            <person name="Wu H."/>
            <person name="Hsiao K."/>
            <person name="Chao Y."/>
            <person name="Chu M."/>
            <person name="Cheng C."/>
            <person name="Hour A."/>
            <person name="Lee P."/>
            <person name="Lin S."/>
            <person name="Lin Y."/>
            <person name="Liou J."/>
            <person name="Liu S."/>
            <person name="Hsing Y."/>
            <person name="Raghuvanshi S."/>
            <person name="Mohanty A."/>
            <person name="Bharti A.K."/>
            <person name="Gaur A."/>
            <person name="Gupta V."/>
            <person name="Kumar D."/>
            <person name="Ravi V."/>
            <person name="Vij S."/>
            <person name="Kapur A."/>
            <person name="Khurana P."/>
            <person name="Khurana P."/>
            <person name="Khurana J.P."/>
            <person name="Tyagi A.K."/>
            <person name="Gaikwad K."/>
            <person name="Singh A."/>
            <person name="Dalal V."/>
            <person name="Srivastava S."/>
            <person name="Dixit A."/>
            <person name="Pal A.K."/>
            <person name="Ghazi I.A."/>
            <person name="Yadav M."/>
            <person name="Pandit A."/>
            <person name="Bhargava A."/>
            <person name="Sureshbabu K."/>
            <person name="Batra K."/>
            <person name="Sharma T.R."/>
            <person name="Mohapatra T."/>
            <person name="Singh N.K."/>
            <person name="Messing J."/>
            <person name="Nelson A.B."/>
            <person name="Fuks G."/>
            <person name="Kavchok S."/>
            <person name="Keizer G."/>
            <person name="Linton E."/>
            <person name="Llaca V."/>
            <person name="Song R."/>
            <person name="Tanyolac B."/>
            <person name="Young S."/>
            <person name="Ho-Il K."/>
            <person name="Hahn J.H."/>
            <person name="Sangsakoo G."/>
            <person name="Vanavichit A."/>
            <person name="de Mattos Luiz.A.T."/>
            <person name="Zimmer P.D."/>
            <person name="Malone G."/>
            <person name="Dellagostin O."/>
            <person name="de Oliveira A.C."/>
            <person name="Bevan M."/>
            <person name="Bancroft I."/>
            <person name="Minx P."/>
            <person name="Cordum H."/>
            <person name="Wilson R."/>
            <person name="Cheng Z."/>
            <person name="Jin W."/>
            <person name="Jiang J."/>
            <person name="Leong S.A."/>
            <person name="Iwama H."/>
            <person name="Gojobori T."/>
            <person name="Itoh T."/>
            <person name="Niimura Y."/>
            <person name="Fujii Y."/>
            <person name="Habara T."/>
            <person name="Sakai H."/>
            <person name="Sato Y."/>
            <person name="Wilson G."/>
            <person name="Kumar K."/>
            <person name="McCouch S."/>
            <person name="Juretic N."/>
            <person name="Hoen D."/>
            <person name="Wright S."/>
            <person name="Bruskiewich R."/>
            <person name="Bureau T."/>
            <person name="Miyao A."/>
            <person name="Hirochika H."/>
            <person name="Nishikawa T."/>
            <person name="Kadowaki K."/>
            <person name="Sugiura M."/>
            <person name="Burr B."/>
            <person name="Sasaki T."/>
        </authorList>
    </citation>
    <scope>NUCLEOTIDE SEQUENCE [LARGE SCALE GENOMIC DNA]</scope>
    <source>
        <strain evidence="4">cv. Nipponbare</strain>
    </source>
</reference>
<dbReference type="AlphaFoldDB" id="Q6ZGJ2"/>
<dbReference type="EMBL" id="AP004080">
    <property type="protein sequence ID" value="BAD16905.1"/>
    <property type="molecule type" value="Genomic_DNA"/>
</dbReference>
<name>Q6ZGJ2_ORYSJ</name>
<accession>Q6ZGJ2</accession>
<evidence type="ECO:0000313" key="3">
    <source>
        <dbReference type="EMBL" id="BAD16940.1"/>
    </source>
</evidence>
<proteinExistence type="predicted"/>
<feature type="region of interest" description="Disordered" evidence="1">
    <location>
        <begin position="1"/>
        <end position="61"/>
    </location>
</feature>
<protein>
    <submittedName>
        <fullName evidence="3">Uncharacterized protein</fullName>
    </submittedName>
</protein>
<dbReference type="Proteomes" id="UP000000763">
    <property type="component" value="Chromosome 2"/>
</dbReference>
<gene>
    <name evidence="2" type="ORF">OJ1079_F11.9</name>
    <name evidence="3" type="ORF">OJ1767_D02.24</name>
</gene>